<dbReference type="Proteomes" id="UP000283210">
    <property type="component" value="Chromosome 5"/>
</dbReference>
<organism evidence="3 4">
    <name type="scientific">Oryzias javanicus</name>
    <name type="common">Javanese ricefish</name>
    <name type="synonym">Aplocheilus javanicus</name>
    <dbReference type="NCBI Taxonomy" id="123683"/>
    <lineage>
        <taxon>Eukaryota</taxon>
        <taxon>Metazoa</taxon>
        <taxon>Chordata</taxon>
        <taxon>Craniata</taxon>
        <taxon>Vertebrata</taxon>
        <taxon>Euteleostomi</taxon>
        <taxon>Actinopterygii</taxon>
        <taxon>Neopterygii</taxon>
        <taxon>Teleostei</taxon>
        <taxon>Neoteleostei</taxon>
        <taxon>Acanthomorphata</taxon>
        <taxon>Ovalentaria</taxon>
        <taxon>Atherinomorphae</taxon>
        <taxon>Beloniformes</taxon>
        <taxon>Adrianichthyidae</taxon>
        <taxon>Oryziinae</taxon>
        <taxon>Oryzias</taxon>
    </lineage>
</organism>
<evidence type="ECO:0000256" key="2">
    <source>
        <dbReference type="SAM" id="SignalP"/>
    </source>
</evidence>
<feature type="chain" id="PRO_5018709911" description="Secreted protein" evidence="2">
    <location>
        <begin position="21"/>
        <end position="198"/>
    </location>
</feature>
<name>A0A3S2N2J7_ORYJA</name>
<feature type="signal peptide" evidence="2">
    <location>
        <begin position="1"/>
        <end position="20"/>
    </location>
</feature>
<gene>
    <name evidence="3" type="ORF">OJAV_G00038920</name>
</gene>
<keyword evidence="2" id="KW-0732">Signal</keyword>
<reference evidence="3 4" key="1">
    <citation type="submission" date="2018-11" db="EMBL/GenBank/DDBJ databases">
        <authorList>
            <person name="Lopez-Roques C."/>
            <person name="Donnadieu C."/>
            <person name="Bouchez O."/>
            <person name="Klopp C."/>
            <person name="Cabau C."/>
            <person name="Zahm M."/>
        </authorList>
    </citation>
    <scope>NUCLEOTIDE SEQUENCE [LARGE SCALE GENOMIC DNA]</scope>
    <source>
        <strain evidence="3">RS831</strain>
        <tissue evidence="3">Whole body</tissue>
    </source>
</reference>
<keyword evidence="4" id="KW-1185">Reference proteome</keyword>
<dbReference type="EMBL" id="CM012441">
    <property type="protein sequence ID" value="RVE72370.1"/>
    <property type="molecule type" value="Genomic_DNA"/>
</dbReference>
<evidence type="ECO:0000313" key="3">
    <source>
        <dbReference type="EMBL" id="RVE72370.1"/>
    </source>
</evidence>
<feature type="region of interest" description="Disordered" evidence="1">
    <location>
        <begin position="82"/>
        <end position="123"/>
    </location>
</feature>
<feature type="region of interest" description="Disordered" evidence="1">
    <location>
        <begin position="135"/>
        <end position="160"/>
    </location>
</feature>
<reference evidence="3 4" key="2">
    <citation type="submission" date="2019-01" db="EMBL/GenBank/DDBJ databases">
        <title>A chromosome length genome reference of the Java medaka (oryzias javanicus).</title>
        <authorList>
            <person name="Herpin A."/>
            <person name="Takehana Y."/>
            <person name="Naruse K."/>
            <person name="Ansai S."/>
            <person name="Kawaguchi M."/>
        </authorList>
    </citation>
    <scope>NUCLEOTIDE SEQUENCE [LARGE SCALE GENOMIC DNA]</scope>
    <source>
        <strain evidence="3">RS831</strain>
        <tissue evidence="3">Whole body</tissue>
    </source>
</reference>
<feature type="compositionally biased region" description="Basic and acidic residues" evidence="1">
    <location>
        <begin position="94"/>
        <end position="104"/>
    </location>
</feature>
<protein>
    <recommendedName>
        <fullName evidence="5">Secreted protein</fullName>
    </recommendedName>
</protein>
<evidence type="ECO:0008006" key="5">
    <source>
        <dbReference type="Google" id="ProtNLM"/>
    </source>
</evidence>
<proteinExistence type="predicted"/>
<dbReference type="AlphaFoldDB" id="A0A3S2N2J7"/>
<sequence length="198" mass="21554">MTVFSLCLLLCADLLDFAVGKSQLVTPCLNPREVLTDARAACERGGLVGDNEKSREVGMNRTAAARVLVPTFLSCAIQVPGGRRRGTALPGSKLESRNPRELRGRWPSPTTSAGSRASHVTAPHKWVRTPTRALRIRERRSAADKSLPSSTSKCRPPPPRTFPLCDGASRRWHQWRALLSSADVRGLGLKPAVVSVVR</sequence>
<accession>A0A3S2N2J7</accession>
<evidence type="ECO:0000313" key="4">
    <source>
        <dbReference type="Proteomes" id="UP000283210"/>
    </source>
</evidence>
<evidence type="ECO:0000256" key="1">
    <source>
        <dbReference type="SAM" id="MobiDB-lite"/>
    </source>
</evidence>